<comment type="caution">
    <text evidence="2">The sequence shown here is derived from an EMBL/GenBank/DDBJ whole genome shotgun (WGS) entry which is preliminary data.</text>
</comment>
<dbReference type="Proteomes" id="UP000645462">
    <property type="component" value="Unassembled WGS sequence"/>
</dbReference>
<reference evidence="3" key="1">
    <citation type="journal article" date="2019" name="Int. J. Syst. Evol. Microbiol.">
        <title>The Global Catalogue of Microorganisms (GCM) 10K type strain sequencing project: providing services to taxonomists for standard genome sequencing and annotation.</title>
        <authorList>
            <consortium name="The Broad Institute Genomics Platform"/>
            <consortium name="The Broad Institute Genome Sequencing Center for Infectious Disease"/>
            <person name="Wu L."/>
            <person name="Ma J."/>
        </authorList>
    </citation>
    <scope>NUCLEOTIDE SEQUENCE [LARGE SCALE GENOMIC DNA]</scope>
    <source>
        <strain evidence="3">CGMCC 1.12478</strain>
    </source>
</reference>
<dbReference type="RefSeq" id="WP_188484004.1">
    <property type="nucleotide sequence ID" value="NZ_BMFC01000018.1"/>
</dbReference>
<dbReference type="PROSITE" id="PS51257">
    <property type="entry name" value="PROKAR_LIPOPROTEIN"/>
    <property type="match status" value="1"/>
</dbReference>
<feature type="region of interest" description="Disordered" evidence="1">
    <location>
        <begin position="43"/>
        <end position="63"/>
    </location>
</feature>
<keyword evidence="3" id="KW-1185">Reference proteome</keyword>
<sequence>MIRFLAILIAAGLLAGCAGDPLRSVPRLSDAEVTDTEMQAALREDAGELPVGGPETAPPATEVTPRRGLLGFLNRAAQSAQAEDGTRVAAIPPRTQSDASPVAQVAPPRGPNPGAPDDQVVALGTVLPYGVLARVCDVNARRLGRRVARYPDNGSAYTLYDSQPGTTAPHTFFVTGFDDGCARQFTAALALFGSPETHEQLRYGLPSKVQPYSSTDAAYETLKSRICRVGKSKPCGSALSRLSRNTAFVSVYETFGSNPEWKTILLHDGAVVETDIRSN</sequence>
<organism evidence="2 3">
    <name type="scientific">Marivita lacus</name>
    <dbReference type="NCBI Taxonomy" id="1323742"/>
    <lineage>
        <taxon>Bacteria</taxon>
        <taxon>Pseudomonadati</taxon>
        <taxon>Pseudomonadota</taxon>
        <taxon>Alphaproteobacteria</taxon>
        <taxon>Rhodobacterales</taxon>
        <taxon>Roseobacteraceae</taxon>
        <taxon>Marivita</taxon>
    </lineage>
</organism>
<feature type="compositionally biased region" description="Low complexity" evidence="1">
    <location>
        <begin position="54"/>
        <end position="63"/>
    </location>
</feature>
<accession>A0ABQ1LAI2</accession>
<feature type="region of interest" description="Disordered" evidence="1">
    <location>
        <begin position="82"/>
        <end position="116"/>
    </location>
</feature>
<dbReference type="EMBL" id="BMFC01000018">
    <property type="protein sequence ID" value="GGC20444.1"/>
    <property type="molecule type" value="Genomic_DNA"/>
</dbReference>
<protein>
    <submittedName>
        <fullName evidence="2">Uncharacterized protein</fullName>
    </submittedName>
</protein>
<name>A0ABQ1LAI2_9RHOB</name>
<evidence type="ECO:0000313" key="2">
    <source>
        <dbReference type="EMBL" id="GGC20444.1"/>
    </source>
</evidence>
<gene>
    <name evidence="2" type="ORF">GCM10011363_41380</name>
</gene>
<evidence type="ECO:0000256" key="1">
    <source>
        <dbReference type="SAM" id="MobiDB-lite"/>
    </source>
</evidence>
<evidence type="ECO:0000313" key="3">
    <source>
        <dbReference type="Proteomes" id="UP000645462"/>
    </source>
</evidence>
<proteinExistence type="predicted"/>